<reference evidence="2" key="1">
    <citation type="submission" date="2018-07" db="EMBL/GenBank/DDBJ databases">
        <title>Complete genome sequence of Sphingomonas bisphenolicum strain AO1, a bisphenol A degradative bacterium isolated from Japanese farm field.</title>
        <authorList>
            <person name="Murakami M."/>
            <person name="Koh M."/>
            <person name="Koba S."/>
            <person name="Matsumura Y."/>
        </authorList>
    </citation>
    <scope>NUCLEOTIDE SEQUENCE</scope>
    <source>
        <strain evidence="2">AO1</strain>
    </source>
</reference>
<sequence>MSAILVALMLASAAGGAQARPMIGEDVARVQWDMAENRAQCAPLALLSDGGAKGKARAADFSGGWAVAFDLPGKRSAYGFAGPGIIPMDAEPDAAQRARLNRQWPYRRTLAALPGPAFAGYGLIGAEPYPAANPEGKGSQSLAYLRIDGQRCTYNVWSRISRAHLETLLDNLRLQD</sequence>
<gene>
    <name evidence="2" type="ORF">SBA_ch1_06210</name>
</gene>
<evidence type="ECO:0008006" key="4">
    <source>
        <dbReference type="Google" id="ProtNLM"/>
    </source>
</evidence>
<keyword evidence="3" id="KW-1185">Reference proteome</keyword>
<dbReference type="EMBL" id="AP018817">
    <property type="protein sequence ID" value="BBF68421.1"/>
    <property type="molecule type" value="Genomic_DNA"/>
</dbReference>
<evidence type="ECO:0000313" key="3">
    <source>
        <dbReference type="Proteomes" id="UP001059971"/>
    </source>
</evidence>
<evidence type="ECO:0000256" key="1">
    <source>
        <dbReference type="SAM" id="SignalP"/>
    </source>
</evidence>
<feature type="signal peptide" evidence="1">
    <location>
        <begin position="1"/>
        <end position="19"/>
    </location>
</feature>
<dbReference type="Proteomes" id="UP001059971">
    <property type="component" value="Chromosome 1"/>
</dbReference>
<accession>A0ABN5W849</accession>
<protein>
    <recommendedName>
        <fullName evidence="4">Lipoprotein</fullName>
    </recommendedName>
</protein>
<feature type="chain" id="PRO_5047317086" description="Lipoprotein" evidence="1">
    <location>
        <begin position="20"/>
        <end position="176"/>
    </location>
</feature>
<name>A0ABN5W849_9SPHN</name>
<keyword evidence="1" id="KW-0732">Signal</keyword>
<evidence type="ECO:0000313" key="2">
    <source>
        <dbReference type="EMBL" id="BBF68421.1"/>
    </source>
</evidence>
<organism evidence="2 3">
    <name type="scientific">Sphingomonas bisphenolicum</name>
    <dbReference type="NCBI Taxonomy" id="296544"/>
    <lineage>
        <taxon>Bacteria</taxon>
        <taxon>Pseudomonadati</taxon>
        <taxon>Pseudomonadota</taxon>
        <taxon>Alphaproteobacteria</taxon>
        <taxon>Sphingomonadales</taxon>
        <taxon>Sphingomonadaceae</taxon>
        <taxon>Sphingomonas</taxon>
    </lineage>
</organism>
<proteinExistence type="predicted"/>
<dbReference type="RefSeq" id="WP_261935867.1">
    <property type="nucleotide sequence ID" value="NZ_AP018817.1"/>
</dbReference>